<dbReference type="SMART" id="SM00248">
    <property type="entry name" value="ANK"/>
    <property type="match status" value="3"/>
</dbReference>
<reference evidence="4" key="1">
    <citation type="submission" date="2023-07" db="EMBL/GenBank/DDBJ databases">
        <authorList>
            <consortium name="CYATHOMIX"/>
        </authorList>
    </citation>
    <scope>NUCLEOTIDE SEQUENCE</scope>
    <source>
        <strain evidence="4">N/A</strain>
    </source>
</reference>
<keyword evidence="2 3" id="KW-0040">ANK repeat</keyword>
<name>A0AA36DV10_CYLNA</name>
<evidence type="ECO:0000313" key="5">
    <source>
        <dbReference type="Proteomes" id="UP001176961"/>
    </source>
</evidence>
<evidence type="ECO:0000256" key="3">
    <source>
        <dbReference type="PROSITE-ProRule" id="PRU00023"/>
    </source>
</evidence>
<dbReference type="InterPro" id="IPR002110">
    <property type="entry name" value="Ankyrin_rpt"/>
</dbReference>
<dbReference type="PANTHER" id="PTHR24173:SF40">
    <property type="entry name" value="AGAP006757-PA"/>
    <property type="match status" value="1"/>
</dbReference>
<dbReference type="AlphaFoldDB" id="A0AA36DV10"/>
<dbReference type="PANTHER" id="PTHR24173">
    <property type="entry name" value="ANKYRIN REPEAT CONTAINING"/>
    <property type="match status" value="1"/>
</dbReference>
<dbReference type="Proteomes" id="UP001176961">
    <property type="component" value="Unassembled WGS sequence"/>
</dbReference>
<dbReference type="InterPro" id="IPR036770">
    <property type="entry name" value="Ankyrin_rpt-contain_sf"/>
</dbReference>
<evidence type="ECO:0000256" key="1">
    <source>
        <dbReference type="ARBA" id="ARBA00022737"/>
    </source>
</evidence>
<feature type="repeat" description="ANK" evidence="3">
    <location>
        <begin position="42"/>
        <end position="65"/>
    </location>
</feature>
<gene>
    <name evidence="4" type="ORF">CYNAS_LOCUS5294</name>
</gene>
<dbReference type="PROSITE" id="PS50088">
    <property type="entry name" value="ANK_REPEAT"/>
    <property type="match status" value="2"/>
</dbReference>
<dbReference type="PROSITE" id="PS50297">
    <property type="entry name" value="ANK_REP_REGION"/>
    <property type="match status" value="2"/>
</dbReference>
<dbReference type="EMBL" id="CATQJL010000112">
    <property type="protein sequence ID" value="CAJ0593311.1"/>
    <property type="molecule type" value="Genomic_DNA"/>
</dbReference>
<accession>A0AA36DV10</accession>
<proteinExistence type="predicted"/>
<evidence type="ECO:0000313" key="4">
    <source>
        <dbReference type="EMBL" id="CAJ0593311.1"/>
    </source>
</evidence>
<dbReference type="SUPFAM" id="SSF48403">
    <property type="entry name" value="Ankyrin repeat"/>
    <property type="match status" value="1"/>
</dbReference>
<evidence type="ECO:0000256" key="2">
    <source>
        <dbReference type="ARBA" id="ARBA00023043"/>
    </source>
</evidence>
<feature type="repeat" description="ANK" evidence="3">
    <location>
        <begin position="77"/>
        <end position="109"/>
    </location>
</feature>
<sequence>MDTSSRTKESNDLLYYCSKGDIHGVDEESRKDGVDPNVRDADGNTPLILATEAGHTIIVEMLLSRFPQIRIDQVNHLGQSALMKAAIQGRVTCARALLRAGADPTLRDFSRGFCALEWAEYVGRTECMQIIAHYMLKPGKREKATFTAMIGDLQKMTAAATIPVLGETVDTLVPLPRPRLGSAPIPRLEITVAPDLGPRNNSYSCHRKRRPKSAMA</sequence>
<dbReference type="Pfam" id="PF12796">
    <property type="entry name" value="Ank_2"/>
    <property type="match status" value="1"/>
</dbReference>
<organism evidence="4 5">
    <name type="scientific">Cylicocyclus nassatus</name>
    <name type="common">Nematode worm</name>
    <dbReference type="NCBI Taxonomy" id="53992"/>
    <lineage>
        <taxon>Eukaryota</taxon>
        <taxon>Metazoa</taxon>
        <taxon>Ecdysozoa</taxon>
        <taxon>Nematoda</taxon>
        <taxon>Chromadorea</taxon>
        <taxon>Rhabditida</taxon>
        <taxon>Rhabditina</taxon>
        <taxon>Rhabditomorpha</taxon>
        <taxon>Strongyloidea</taxon>
        <taxon>Strongylidae</taxon>
        <taxon>Cylicocyclus</taxon>
    </lineage>
</organism>
<comment type="caution">
    <text evidence="4">The sequence shown here is derived from an EMBL/GenBank/DDBJ whole genome shotgun (WGS) entry which is preliminary data.</text>
</comment>
<dbReference type="Gene3D" id="1.25.40.20">
    <property type="entry name" value="Ankyrin repeat-containing domain"/>
    <property type="match status" value="1"/>
</dbReference>
<keyword evidence="5" id="KW-1185">Reference proteome</keyword>
<keyword evidence="1" id="KW-0677">Repeat</keyword>
<protein>
    <submittedName>
        <fullName evidence="4">Uncharacterized protein</fullName>
    </submittedName>
</protein>